<protein>
    <submittedName>
        <fullName evidence="1">Uncharacterized protein</fullName>
    </submittedName>
</protein>
<reference evidence="1" key="1">
    <citation type="submission" date="2018-05" db="EMBL/GenBank/DDBJ databases">
        <authorList>
            <person name="Lanie J.A."/>
            <person name="Ng W.-L."/>
            <person name="Kazmierczak K.M."/>
            <person name="Andrzejewski T.M."/>
            <person name="Davidsen T.M."/>
            <person name="Wayne K.J."/>
            <person name="Tettelin H."/>
            <person name="Glass J.I."/>
            <person name="Rusch D."/>
            <person name="Podicherti R."/>
            <person name="Tsui H.-C.T."/>
            <person name="Winkler M.E."/>
        </authorList>
    </citation>
    <scope>NUCLEOTIDE SEQUENCE</scope>
</reference>
<name>A0A382K7U4_9ZZZZ</name>
<proteinExistence type="predicted"/>
<gene>
    <name evidence="1" type="ORF">METZ01_LOCUS271971</name>
</gene>
<dbReference type="EMBL" id="UINC01078233">
    <property type="protein sequence ID" value="SVC19117.1"/>
    <property type="molecule type" value="Genomic_DNA"/>
</dbReference>
<dbReference type="PROSITE" id="PS51257">
    <property type="entry name" value="PROKAR_LIPOPROTEIN"/>
    <property type="match status" value="1"/>
</dbReference>
<accession>A0A382K7U4</accession>
<sequence>MLLISRHLSIFLIITIFTSCGKQDGDSKLLHSILDSMKEDFPKIVANPNKYRLQIIYTQVDRNPDQLPSFTTHYYHFDPEKYFYPASTVK</sequence>
<evidence type="ECO:0000313" key="1">
    <source>
        <dbReference type="EMBL" id="SVC19117.1"/>
    </source>
</evidence>
<feature type="non-terminal residue" evidence="1">
    <location>
        <position position="90"/>
    </location>
</feature>
<dbReference type="AlphaFoldDB" id="A0A382K7U4"/>
<organism evidence="1">
    <name type="scientific">marine metagenome</name>
    <dbReference type="NCBI Taxonomy" id="408172"/>
    <lineage>
        <taxon>unclassified sequences</taxon>
        <taxon>metagenomes</taxon>
        <taxon>ecological metagenomes</taxon>
    </lineage>
</organism>